<dbReference type="Proteomes" id="UP000018144">
    <property type="component" value="Unassembled WGS sequence"/>
</dbReference>
<organism evidence="1 2">
    <name type="scientific">Pyronema omphalodes (strain CBS 100304)</name>
    <name type="common">Pyronema confluens</name>
    <dbReference type="NCBI Taxonomy" id="1076935"/>
    <lineage>
        <taxon>Eukaryota</taxon>
        <taxon>Fungi</taxon>
        <taxon>Dikarya</taxon>
        <taxon>Ascomycota</taxon>
        <taxon>Pezizomycotina</taxon>
        <taxon>Pezizomycetes</taxon>
        <taxon>Pezizales</taxon>
        <taxon>Pyronemataceae</taxon>
        <taxon>Pyronema</taxon>
    </lineage>
</organism>
<gene>
    <name evidence="1" type="ORF">PCON_07365</name>
</gene>
<evidence type="ECO:0000313" key="2">
    <source>
        <dbReference type="Proteomes" id="UP000018144"/>
    </source>
</evidence>
<protein>
    <submittedName>
        <fullName evidence="1">Uncharacterized protein</fullName>
    </submittedName>
</protein>
<dbReference type="EMBL" id="HF935375">
    <property type="protein sequence ID" value="CCX07776.1"/>
    <property type="molecule type" value="Genomic_DNA"/>
</dbReference>
<evidence type="ECO:0000313" key="1">
    <source>
        <dbReference type="EMBL" id="CCX07776.1"/>
    </source>
</evidence>
<keyword evidence="2" id="KW-1185">Reference proteome</keyword>
<proteinExistence type="predicted"/>
<dbReference type="AlphaFoldDB" id="U4L5S5"/>
<sequence length="131" mass="14933">MARRSVRGNHVTYPPHLPRYIDPDMAGPLEQLYSMISDFLHRKWGLCGCFLPVTHKRELIFRWGMVSCYTTFTHVAHNCAIMAVNMGMRSRVCRDMLVALRSIGGARHCAGARYCKAWGVTRSDKKITSTE</sequence>
<accession>U4L5S5</accession>
<name>U4L5S5_PYROM</name>
<reference evidence="1 2" key="1">
    <citation type="journal article" date="2013" name="PLoS Genet.">
        <title>The genome and development-dependent transcriptomes of Pyronema confluens: a window into fungal evolution.</title>
        <authorList>
            <person name="Traeger S."/>
            <person name="Altegoer F."/>
            <person name="Freitag M."/>
            <person name="Gabaldon T."/>
            <person name="Kempken F."/>
            <person name="Kumar A."/>
            <person name="Marcet-Houben M."/>
            <person name="Poggeler S."/>
            <person name="Stajich J.E."/>
            <person name="Nowrousian M."/>
        </authorList>
    </citation>
    <scope>NUCLEOTIDE SEQUENCE [LARGE SCALE GENOMIC DNA]</scope>
    <source>
        <strain evidence="2">CBS 100304</strain>
        <tissue evidence="1">Vegetative mycelium</tissue>
    </source>
</reference>